<dbReference type="GO" id="GO:0006351">
    <property type="term" value="P:DNA-templated transcription"/>
    <property type="evidence" value="ECO:0007669"/>
    <property type="project" value="InterPro"/>
</dbReference>
<feature type="region of interest" description="Disordered" evidence="2">
    <location>
        <begin position="158"/>
        <end position="182"/>
    </location>
</feature>
<reference evidence="4 5" key="2">
    <citation type="journal article" date="2012" name="Open Biol.">
        <title>Characteristics of nucleosomes and linker DNA regions on the genome of the basidiomycete Mixia osmundae revealed by mono- and dinucleosome mapping.</title>
        <authorList>
            <person name="Nishida H."/>
            <person name="Kondo S."/>
            <person name="Matsumoto T."/>
            <person name="Suzuki Y."/>
            <person name="Yoshikawa H."/>
            <person name="Taylor T.D."/>
            <person name="Sugiyama J."/>
        </authorList>
    </citation>
    <scope>NUCLEOTIDE SEQUENCE [LARGE SCALE GENOMIC DNA]</scope>
    <source>
        <strain evidence="5">CBS 9802 / IAM 14324 / JCM 22182 / KY 12970</strain>
    </source>
</reference>
<evidence type="ECO:0000313" key="5">
    <source>
        <dbReference type="Proteomes" id="UP000009131"/>
    </source>
</evidence>
<evidence type="ECO:0000256" key="2">
    <source>
        <dbReference type="SAM" id="MobiDB-lite"/>
    </source>
</evidence>
<keyword evidence="1" id="KW-0539">Nucleus</keyword>
<comment type="caution">
    <text evidence="4">The sequence shown here is derived from an EMBL/GenBank/DDBJ whole genome shotgun (WGS) entry which is preliminary data.</text>
</comment>
<dbReference type="CDD" id="cd12148">
    <property type="entry name" value="fungal_TF_MHR"/>
    <property type="match status" value="1"/>
</dbReference>
<feature type="non-terminal residue" evidence="4">
    <location>
        <position position="1"/>
    </location>
</feature>
<sequence length="182" mass="19624">VGRSSGLPLAHSFSKELSRAARDRNPGIFVCDSNVRTPLAASPQGDRSFLVLAAAPADESSEHTRKRGMIASADAASFMECRMAADARVSMDVHPLPSRDLVDSLVGLYFHHFHASCPILHAPTFLEEVSAGKQDRQPAFRALLFSVLAIGSRFSDDPRTLDESGSGLGRPLGFDPHGRCPR</sequence>
<dbReference type="Pfam" id="PF04082">
    <property type="entry name" value="Fungal_trans"/>
    <property type="match status" value="1"/>
</dbReference>
<protein>
    <recommendedName>
        <fullName evidence="3">Xylanolytic transcriptional activator regulatory domain-containing protein</fullName>
    </recommendedName>
</protein>
<accession>G7E8I3</accession>
<evidence type="ECO:0000313" key="4">
    <source>
        <dbReference type="EMBL" id="GAA99143.1"/>
    </source>
</evidence>
<dbReference type="HOGENOM" id="CLU_1485423_0_0_1"/>
<evidence type="ECO:0000259" key="3">
    <source>
        <dbReference type="Pfam" id="PF04082"/>
    </source>
</evidence>
<keyword evidence="5" id="KW-1185">Reference proteome</keyword>
<dbReference type="EMBL" id="BABT02000214">
    <property type="protein sequence ID" value="GAA99143.1"/>
    <property type="molecule type" value="Genomic_DNA"/>
</dbReference>
<feature type="non-terminal residue" evidence="4">
    <location>
        <position position="182"/>
    </location>
</feature>
<dbReference type="GO" id="GO:0008270">
    <property type="term" value="F:zinc ion binding"/>
    <property type="evidence" value="ECO:0007669"/>
    <property type="project" value="InterPro"/>
</dbReference>
<dbReference type="PANTHER" id="PTHR46910:SF1">
    <property type="entry name" value="MISCELLANEOUS ZN(II)2CYS6 TRANSCRIPTION FACTOR (EUROFUNG)-RELATED"/>
    <property type="match status" value="1"/>
</dbReference>
<dbReference type="GO" id="GO:0003677">
    <property type="term" value="F:DNA binding"/>
    <property type="evidence" value="ECO:0007669"/>
    <property type="project" value="InterPro"/>
</dbReference>
<feature type="domain" description="Xylanolytic transcriptional activator regulatory" evidence="3">
    <location>
        <begin position="107"/>
        <end position="162"/>
    </location>
</feature>
<proteinExistence type="predicted"/>
<gene>
    <name evidence="4" type="primary">Mo05834</name>
    <name evidence="4" type="ORF">E5Q_05834</name>
</gene>
<dbReference type="PANTHER" id="PTHR46910">
    <property type="entry name" value="TRANSCRIPTION FACTOR PDR1"/>
    <property type="match status" value="1"/>
</dbReference>
<dbReference type="InterPro" id="IPR007219">
    <property type="entry name" value="XnlR_reg_dom"/>
</dbReference>
<evidence type="ECO:0000256" key="1">
    <source>
        <dbReference type="ARBA" id="ARBA00023242"/>
    </source>
</evidence>
<dbReference type="OrthoDB" id="4456959at2759"/>
<dbReference type="InterPro" id="IPR050987">
    <property type="entry name" value="AtrR-like"/>
</dbReference>
<dbReference type="Proteomes" id="UP000009131">
    <property type="component" value="Unassembled WGS sequence"/>
</dbReference>
<organism evidence="4 5">
    <name type="scientific">Mixia osmundae (strain CBS 9802 / IAM 14324 / JCM 22182 / KY 12970)</name>
    <dbReference type="NCBI Taxonomy" id="764103"/>
    <lineage>
        <taxon>Eukaryota</taxon>
        <taxon>Fungi</taxon>
        <taxon>Dikarya</taxon>
        <taxon>Basidiomycota</taxon>
        <taxon>Pucciniomycotina</taxon>
        <taxon>Mixiomycetes</taxon>
        <taxon>Mixiales</taxon>
        <taxon>Mixiaceae</taxon>
        <taxon>Mixia</taxon>
    </lineage>
</organism>
<name>G7E8I3_MIXOS</name>
<dbReference type="InParanoid" id="G7E8I3"/>
<dbReference type="AlphaFoldDB" id="G7E8I3"/>
<reference evidence="4 5" key="1">
    <citation type="journal article" date="2011" name="J. Gen. Appl. Microbiol.">
        <title>Draft genome sequencing of the enigmatic basidiomycete Mixia osmundae.</title>
        <authorList>
            <person name="Nishida H."/>
            <person name="Nagatsuka Y."/>
            <person name="Sugiyama J."/>
        </authorList>
    </citation>
    <scope>NUCLEOTIDE SEQUENCE [LARGE SCALE GENOMIC DNA]</scope>
    <source>
        <strain evidence="5">CBS 9802 / IAM 14324 / JCM 22182 / KY 12970</strain>
    </source>
</reference>
<dbReference type="GO" id="GO:0003700">
    <property type="term" value="F:DNA-binding transcription factor activity"/>
    <property type="evidence" value="ECO:0007669"/>
    <property type="project" value="InterPro"/>
</dbReference>